<evidence type="ECO:0000256" key="1">
    <source>
        <dbReference type="ARBA" id="ARBA00009716"/>
    </source>
</evidence>
<gene>
    <name evidence="3" type="ORF">METZ01_LOCUS296307</name>
</gene>
<proteinExistence type="inferred from homology"/>
<dbReference type="GO" id="GO:0015930">
    <property type="term" value="F:glutamate synthase activity"/>
    <property type="evidence" value="ECO:0007669"/>
    <property type="project" value="InterPro"/>
</dbReference>
<organism evidence="3">
    <name type="scientific">marine metagenome</name>
    <dbReference type="NCBI Taxonomy" id="408172"/>
    <lineage>
        <taxon>unclassified sequences</taxon>
        <taxon>metagenomes</taxon>
        <taxon>ecological metagenomes</taxon>
    </lineage>
</organism>
<dbReference type="CDD" id="cd02808">
    <property type="entry name" value="GltS_FMN"/>
    <property type="match status" value="1"/>
</dbReference>
<evidence type="ECO:0000259" key="2">
    <source>
        <dbReference type="Pfam" id="PF01645"/>
    </source>
</evidence>
<evidence type="ECO:0000313" key="3">
    <source>
        <dbReference type="EMBL" id="SVC43453.1"/>
    </source>
</evidence>
<dbReference type="EMBL" id="UINC01091019">
    <property type="protein sequence ID" value="SVC43453.1"/>
    <property type="molecule type" value="Genomic_DNA"/>
</dbReference>
<feature type="non-terminal residue" evidence="3">
    <location>
        <position position="390"/>
    </location>
</feature>
<name>A0A382M3H9_9ZZZZ</name>
<dbReference type="PANTHER" id="PTHR43819">
    <property type="entry name" value="ARCHAEAL-TYPE GLUTAMATE SYNTHASE [NADPH]"/>
    <property type="match status" value="1"/>
</dbReference>
<protein>
    <recommendedName>
        <fullName evidence="2">Glutamate synthase domain-containing protein</fullName>
    </recommendedName>
</protein>
<dbReference type="Gene3D" id="3.20.20.70">
    <property type="entry name" value="Aldolase class I"/>
    <property type="match status" value="1"/>
</dbReference>
<dbReference type="InterPro" id="IPR024188">
    <property type="entry name" value="GltB"/>
</dbReference>
<dbReference type="PANTHER" id="PTHR43819:SF1">
    <property type="entry name" value="ARCHAEAL-TYPE GLUTAMATE SYNTHASE [NADPH]"/>
    <property type="match status" value="1"/>
</dbReference>
<dbReference type="AlphaFoldDB" id="A0A382M3H9"/>
<dbReference type="InterPro" id="IPR013785">
    <property type="entry name" value="Aldolase_TIM"/>
</dbReference>
<dbReference type="InterPro" id="IPR002932">
    <property type="entry name" value="Glu_synthdom"/>
</dbReference>
<sequence length="390" mass="42353">TELLYDTGYPILKHAVFPIPENHNTGESLQSNIPCVKIIGKSHDRKKPYQPSSIVNISAMSFGSLGKNAVTALNIGAREANCYHNTGEGGISPYHRNGADIVWQIGTGYFGARDKKGKFSKEMFDETVQSNPNIKMIELKLSQGAKPGKGGILPKAKITKEISHIRGITSDQDCVSPNSHSAFSNVDEMIDFIENLSDLSGLPIGIKSAIGESLFWEKLATAMSKTKLGPDFIAIDGGEGGTGAAPLSFADHVSLPYKIGFKRVYSIFKEHGLINDLAWIGSAKLGFPDRAIIAFALGCDLINIARETMLSIGCIQAQQCHTGHCPTGITTHSKWLQRGLDIPLKAKRCTQFIDGLRKEILQLSHACGYEHPCQFTGEDIEFSSGVNKFS</sequence>
<dbReference type="SUPFAM" id="SSF51395">
    <property type="entry name" value="FMN-linked oxidoreductases"/>
    <property type="match status" value="1"/>
</dbReference>
<accession>A0A382M3H9</accession>
<comment type="similarity">
    <text evidence="1">Belongs to the glutamate synthase family.</text>
</comment>
<dbReference type="PIRSF" id="PIRSF006429">
    <property type="entry name" value="GOGAT_lg_2"/>
    <property type="match status" value="1"/>
</dbReference>
<feature type="non-terminal residue" evidence="3">
    <location>
        <position position="1"/>
    </location>
</feature>
<reference evidence="3" key="1">
    <citation type="submission" date="2018-05" db="EMBL/GenBank/DDBJ databases">
        <authorList>
            <person name="Lanie J.A."/>
            <person name="Ng W.-L."/>
            <person name="Kazmierczak K.M."/>
            <person name="Andrzejewski T.M."/>
            <person name="Davidsen T.M."/>
            <person name="Wayne K.J."/>
            <person name="Tettelin H."/>
            <person name="Glass J.I."/>
            <person name="Rusch D."/>
            <person name="Podicherti R."/>
            <person name="Tsui H.-C.T."/>
            <person name="Winkler M.E."/>
        </authorList>
    </citation>
    <scope>NUCLEOTIDE SEQUENCE</scope>
</reference>
<dbReference type="Pfam" id="PF01645">
    <property type="entry name" value="Glu_synthase"/>
    <property type="match status" value="1"/>
</dbReference>
<dbReference type="GO" id="GO:0006537">
    <property type="term" value="P:glutamate biosynthetic process"/>
    <property type="evidence" value="ECO:0007669"/>
    <property type="project" value="InterPro"/>
</dbReference>
<feature type="domain" description="Glutamate synthase" evidence="2">
    <location>
        <begin position="42"/>
        <end position="369"/>
    </location>
</feature>